<keyword evidence="1" id="KW-0812">Transmembrane</keyword>
<feature type="transmembrane region" description="Helical" evidence="1">
    <location>
        <begin position="36"/>
        <end position="57"/>
    </location>
</feature>
<name>A0A1X2GNC8_9FUNG</name>
<proteinExistence type="predicted"/>
<sequence>MSNNEFTLMRQCLNGVCHCDFRLTITNCVEHEALSMVYLGFIGLSGLVILIGIGIIYDRLVRKGHELFETGTDRGLLRPKPIDCLITFVTIFNAIRMLAGIMLVIDNDPTNVVKRSFLFEFSWHFGYAACALYLLGIAQTLADSHRKLVKGWLPSSKVVDIIGISFVLAPVMLNNFCSVSAGALAYSNLPLATAFTNLLYGFWFMHCFTLGLTVFVAGVRLVLILKQHLRRLPRGSDRYKSIRLGVFKIEALMLIISFCLGGYAVFCLIYACLRDMITQNNVGNVALAFLWNCWAPIATLLGEIALLVDPTLGQGGLGIKSSSNSKPTASDVDSPQDIASTTMVYTSHAHYNSNALSKDEDHYSSVQAAPTLSYGVMDSYKDKMNSPFSKPMFETSVDHTGIPLADNTFEISSSPSRHPADSHILDGSFRIEDLDSKSGSSQSHLVSHYY</sequence>
<feature type="transmembrane region" description="Helical" evidence="1">
    <location>
        <begin position="198"/>
        <end position="225"/>
    </location>
</feature>
<organism evidence="2 3">
    <name type="scientific">Hesseltinella vesiculosa</name>
    <dbReference type="NCBI Taxonomy" id="101127"/>
    <lineage>
        <taxon>Eukaryota</taxon>
        <taxon>Fungi</taxon>
        <taxon>Fungi incertae sedis</taxon>
        <taxon>Mucoromycota</taxon>
        <taxon>Mucoromycotina</taxon>
        <taxon>Mucoromycetes</taxon>
        <taxon>Mucorales</taxon>
        <taxon>Cunninghamellaceae</taxon>
        <taxon>Hesseltinella</taxon>
    </lineage>
</organism>
<gene>
    <name evidence="2" type="ORF">DM01DRAFT_1231604</name>
</gene>
<feature type="transmembrane region" description="Helical" evidence="1">
    <location>
        <begin position="246"/>
        <end position="271"/>
    </location>
</feature>
<dbReference type="EMBL" id="MCGT01000008">
    <property type="protein sequence ID" value="ORX57638.1"/>
    <property type="molecule type" value="Genomic_DNA"/>
</dbReference>
<dbReference type="Proteomes" id="UP000242146">
    <property type="component" value="Unassembled WGS sequence"/>
</dbReference>
<keyword evidence="1" id="KW-1133">Transmembrane helix</keyword>
<feature type="transmembrane region" description="Helical" evidence="1">
    <location>
        <begin position="162"/>
        <end position="186"/>
    </location>
</feature>
<evidence type="ECO:0000313" key="3">
    <source>
        <dbReference type="Proteomes" id="UP000242146"/>
    </source>
</evidence>
<keyword evidence="1" id="KW-0472">Membrane</keyword>
<dbReference type="AlphaFoldDB" id="A0A1X2GNC8"/>
<keyword evidence="3" id="KW-1185">Reference proteome</keyword>
<comment type="caution">
    <text evidence="2">The sequence shown here is derived from an EMBL/GenBank/DDBJ whole genome shotgun (WGS) entry which is preliminary data.</text>
</comment>
<dbReference type="OrthoDB" id="2131431at2759"/>
<evidence type="ECO:0000256" key="1">
    <source>
        <dbReference type="SAM" id="Phobius"/>
    </source>
</evidence>
<reference evidence="2 3" key="1">
    <citation type="submission" date="2016-07" db="EMBL/GenBank/DDBJ databases">
        <title>Pervasive Adenine N6-methylation of Active Genes in Fungi.</title>
        <authorList>
            <consortium name="DOE Joint Genome Institute"/>
            <person name="Mondo S.J."/>
            <person name="Dannebaum R.O."/>
            <person name="Kuo R.C."/>
            <person name="Labutti K."/>
            <person name="Haridas S."/>
            <person name="Kuo A."/>
            <person name="Salamov A."/>
            <person name="Ahrendt S.R."/>
            <person name="Lipzen A."/>
            <person name="Sullivan W."/>
            <person name="Andreopoulos W.B."/>
            <person name="Clum A."/>
            <person name="Lindquist E."/>
            <person name="Daum C."/>
            <person name="Ramamoorthy G.K."/>
            <person name="Gryganskyi A."/>
            <person name="Culley D."/>
            <person name="Magnuson J.K."/>
            <person name="James T.Y."/>
            <person name="O'Malley M.A."/>
            <person name="Stajich J.E."/>
            <person name="Spatafora J.W."/>
            <person name="Visel A."/>
            <person name="Grigoriev I.V."/>
        </authorList>
    </citation>
    <scope>NUCLEOTIDE SEQUENCE [LARGE SCALE GENOMIC DNA]</scope>
    <source>
        <strain evidence="2 3">NRRL 3301</strain>
    </source>
</reference>
<feature type="transmembrane region" description="Helical" evidence="1">
    <location>
        <begin position="84"/>
        <end position="105"/>
    </location>
</feature>
<feature type="transmembrane region" description="Helical" evidence="1">
    <location>
        <begin position="125"/>
        <end position="142"/>
    </location>
</feature>
<protein>
    <submittedName>
        <fullName evidence="2">Uncharacterized protein</fullName>
    </submittedName>
</protein>
<evidence type="ECO:0000313" key="2">
    <source>
        <dbReference type="EMBL" id="ORX57638.1"/>
    </source>
</evidence>
<accession>A0A1X2GNC8</accession>